<accession>A0A1E1F2N5</accession>
<dbReference type="InterPro" id="IPR027417">
    <property type="entry name" value="P-loop_NTPase"/>
</dbReference>
<evidence type="ECO:0000313" key="3">
    <source>
        <dbReference type="Proteomes" id="UP000218272"/>
    </source>
</evidence>
<evidence type="ECO:0000313" key="2">
    <source>
        <dbReference type="EMBL" id="BAV64775.1"/>
    </source>
</evidence>
<gene>
    <name evidence="2" type="ORF">SCLO_1017350</name>
</gene>
<sequence>MIPPRKGKSMFMAGAALAGALTGQPATAFQPVPLEPVLSRDAAKLPPELPRGFELPDDHDPLADGILMDHQKEWLEDQSVLKLGEKGRRTGITYAEALDDTIIASSARSAGGDNVFYIGDTKDKGREFIGYVAHFARVVAKELVEVEEFLFEDEREDGTSQFISAYRVKFASGFRVEALSSRPENIRGLQGVVVIDEAAFHKDVRAVLDAVNALLIWEGRIRVISTHNGVLNPFNDLIREAKDGKVPFSLHFIPFQKAVDNGLFKRVCLTRGKPWSQEAQDEWEARIRGAYGVRTAQMQQELDAIPADAQGSALPRVVIENCSDRSIPVIRWELPDSFKSAPADERKRLTETFLREKVRPHLDRLDPTRRHDFGMDFARTGDGSALIVNELSQDLIRRGRLVIELRNVPYETQRDVVFHVGDALPRFGHGAFDATGNGAYLAEVSRQKWGERISEVKLSQEWYRVNSPPYVEAFGDGSIVVAGDDDIIRDHQALQFVNGIIKVPDDMRYKGADGLERHGDTAIGGILAWYASRQGAADYGYQPVPAVPRALDGGDRDGWLGDDDAGDGAVRDWWKPPLGSGLRGFI</sequence>
<dbReference type="RefSeq" id="WP_066517698.1">
    <property type="nucleotide sequence ID" value="NZ_AP017655.1"/>
</dbReference>
<dbReference type="Gene3D" id="3.40.50.300">
    <property type="entry name" value="P-loop containing nucleotide triphosphate hydrolases"/>
    <property type="match status" value="1"/>
</dbReference>
<dbReference type="AlphaFoldDB" id="A0A1E1F2N5"/>
<keyword evidence="3" id="KW-1185">Reference proteome</keyword>
<reference evidence="2 3" key="1">
    <citation type="submission" date="2016-10" db="EMBL/GenBank/DDBJ databases">
        <title>Complete Genome Sequence of the Nonylphenol-Degrading Bacterium Sphingobium cloacae JCM 10874T.</title>
        <authorList>
            <person name="Ootsuka M."/>
            <person name="Nishizawa T."/>
            <person name="Ohta H."/>
        </authorList>
    </citation>
    <scope>NUCLEOTIDE SEQUENCE [LARGE SCALE GENOMIC DNA]</scope>
    <source>
        <strain evidence="2 3">JCM 10874</strain>
    </source>
</reference>
<evidence type="ECO:0000256" key="1">
    <source>
        <dbReference type="SAM" id="SignalP"/>
    </source>
</evidence>
<dbReference type="PIRSF" id="PIRSF007056">
    <property type="entry name" value="UCP007056"/>
    <property type="match status" value="1"/>
</dbReference>
<dbReference type="EMBL" id="AP017655">
    <property type="protein sequence ID" value="BAV64775.1"/>
    <property type="molecule type" value="Genomic_DNA"/>
</dbReference>
<organism evidence="2 3">
    <name type="scientific">Sphingobium cloacae</name>
    <dbReference type="NCBI Taxonomy" id="120107"/>
    <lineage>
        <taxon>Bacteria</taxon>
        <taxon>Pseudomonadati</taxon>
        <taxon>Pseudomonadota</taxon>
        <taxon>Alphaproteobacteria</taxon>
        <taxon>Sphingomonadales</taxon>
        <taxon>Sphingomonadaceae</taxon>
        <taxon>Sphingobium</taxon>
    </lineage>
</organism>
<protein>
    <submittedName>
        <fullName evidence="2">Phage protein</fullName>
    </submittedName>
</protein>
<dbReference type="Proteomes" id="UP000218272">
    <property type="component" value="Chromosome SCLO_1"/>
</dbReference>
<proteinExistence type="predicted"/>
<dbReference type="KEGG" id="sclo:SCLO_1017350"/>
<feature type="signal peptide" evidence="1">
    <location>
        <begin position="1"/>
        <end position="28"/>
    </location>
</feature>
<feature type="chain" id="PRO_5009112450" evidence="1">
    <location>
        <begin position="29"/>
        <end position="586"/>
    </location>
</feature>
<dbReference type="InterPro" id="IPR012036">
    <property type="entry name" value="Phage_Mu_Gp28"/>
</dbReference>
<keyword evidence="1" id="KW-0732">Signal</keyword>
<name>A0A1E1F2N5_9SPHN</name>
<dbReference type="Gene3D" id="3.30.420.240">
    <property type="match status" value="1"/>
</dbReference>